<evidence type="ECO:0000313" key="9">
    <source>
        <dbReference type="Proteomes" id="UP000024837"/>
    </source>
</evidence>
<feature type="transmembrane region" description="Helical" evidence="6">
    <location>
        <begin position="217"/>
        <end position="237"/>
    </location>
</feature>
<proteinExistence type="inferred from homology"/>
<feature type="transmembrane region" description="Helical" evidence="6">
    <location>
        <begin position="136"/>
        <end position="158"/>
    </location>
</feature>
<comment type="subcellular location">
    <subcellularLocation>
        <location evidence="1">Membrane</location>
        <topology evidence="1">Multi-pass membrane protein</topology>
    </subcellularLocation>
</comment>
<feature type="transmembrane region" description="Helical" evidence="6">
    <location>
        <begin position="257"/>
        <end position="283"/>
    </location>
</feature>
<evidence type="ECO:0000313" key="8">
    <source>
        <dbReference type="EMBL" id="EWC44846.1"/>
    </source>
</evidence>
<dbReference type="PANTHER" id="PTHR33048:SF129">
    <property type="entry name" value="INTEGRAL MEMBRANE PROTEIN-RELATED"/>
    <property type="match status" value="1"/>
</dbReference>
<evidence type="ECO:0000256" key="2">
    <source>
        <dbReference type="ARBA" id="ARBA00022692"/>
    </source>
</evidence>
<evidence type="ECO:0000256" key="6">
    <source>
        <dbReference type="SAM" id="Phobius"/>
    </source>
</evidence>
<dbReference type="Proteomes" id="UP000024837">
    <property type="component" value="Unassembled WGS sequence"/>
</dbReference>
<keyword evidence="9" id="KW-1185">Reference proteome</keyword>
<dbReference type="InterPro" id="IPR052337">
    <property type="entry name" value="SAT4-like"/>
</dbReference>
<evidence type="ECO:0000256" key="3">
    <source>
        <dbReference type="ARBA" id="ARBA00022989"/>
    </source>
</evidence>
<dbReference type="EMBL" id="KI966433">
    <property type="protein sequence ID" value="EWC44846.1"/>
    <property type="molecule type" value="Genomic_DNA"/>
</dbReference>
<protein>
    <recommendedName>
        <fullName evidence="7">Rhodopsin domain-containing protein</fullName>
    </recommendedName>
</protein>
<feature type="transmembrane region" description="Helical" evidence="6">
    <location>
        <begin position="104"/>
        <end position="124"/>
    </location>
</feature>
<evidence type="ECO:0000256" key="5">
    <source>
        <dbReference type="ARBA" id="ARBA00038359"/>
    </source>
</evidence>
<dbReference type="Pfam" id="PF20684">
    <property type="entry name" value="Fung_rhodopsin"/>
    <property type="match status" value="1"/>
</dbReference>
<sequence length="305" mass="33696">MSDIQGLSPEELNLAAAICINIAFLARKFYSSNTLDVVNAFSEFYDGHPNATEQDILAFSGARLTDLKILESIVGGSDGIKESVDWVTTISSSLPRTAGTGSHLIPVFWVFFILTTAVLALRLWSRQSIAGGIRTYDWIMVVGYLLTVAHGSTALYHATGINTISQFWGYTWDQIALQQSIYMSLDVLYPCAALAIKSSLLLFYYSLSPARYLKISVWVTFVFALATALAASGYSLFKCSPVAYWTEWYTSVCSTNQTIPYVVTGAAMILADIIIWVMPLPMVMSLQLYRRERVAAVFTFSLGIL</sequence>
<feature type="domain" description="Rhodopsin" evidence="7">
    <location>
        <begin position="121"/>
        <end position="304"/>
    </location>
</feature>
<comment type="similarity">
    <text evidence="5">Belongs to the SAT4 family.</text>
</comment>
<dbReference type="OrthoDB" id="5329176at2759"/>
<gene>
    <name evidence="8" type="ORF">DRE_00905</name>
</gene>
<dbReference type="AlphaFoldDB" id="W7HLH0"/>
<evidence type="ECO:0000256" key="4">
    <source>
        <dbReference type="ARBA" id="ARBA00023136"/>
    </source>
</evidence>
<dbReference type="PANTHER" id="PTHR33048">
    <property type="entry name" value="PTH11-LIKE INTEGRAL MEMBRANE PROTEIN (AFU_ORTHOLOGUE AFUA_5G11245)"/>
    <property type="match status" value="1"/>
</dbReference>
<organism evidence="8 9">
    <name type="scientific">Drechslerella stenobrocha 248</name>
    <dbReference type="NCBI Taxonomy" id="1043628"/>
    <lineage>
        <taxon>Eukaryota</taxon>
        <taxon>Fungi</taxon>
        <taxon>Dikarya</taxon>
        <taxon>Ascomycota</taxon>
        <taxon>Pezizomycotina</taxon>
        <taxon>Orbiliomycetes</taxon>
        <taxon>Orbiliales</taxon>
        <taxon>Orbiliaceae</taxon>
        <taxon>Drechslerella</taxon>
    </lineage>
</organism>
<dbReference type="HOGENOM" id="CLU_045271_0_0_1"/>
<evidence type="ECO:0000256" key="1">
    <source>
        <dbReference type="ARBA" id="ARBA00004141"/>
    </source>
</evidence>
<name>W7HLH0_9PEZI</name>
<reference evidence="8 9" key="1">
    <citation type="submission" date="2013-05" db="EMBL/GenBank/DDBJ databases">
        <title>Drechslerella stenobrocha genome reveals carnivorous origination and mechanical trapping mechanism of predatory fungi.</title>
        <authorList>
            <person name="Liu X."/>
            <person name="Zhang W."/>
            <person name="Liu K."/>
        </authorList>
    </citation>
    <scope>NUCLEOTIDE SEQUENCE [LARGE SCALE GENOMIC DNA]</scope>
    <source>
        <strain evidence="8 9">248</strain>
    </source>
</reference>
<dbReference type="GO" id="GO:0016020">
    <property type="term" value="C:membrane"/>
    <property type="evidence" value="ECO:0007669"/>
    <property type="project" value="UniProtKB-SubCell"/>
</dbReference>
<keyword evidence="2 6" id="KW-0812">Transmembrane</keyword>
<keyword evidence="3 6" id="KW-1133">Transmembrane helix</keyword>
<accession>W7HLH0</accession>
<evidence type="ECO:0000259" key="7">
    <source>
        <dbReference type="Pfam" id="PF20684"/>
    </source>
</evidence>
<keyword evidence="4 6" id="KW-0472">Membrane</keyword>
<dbReference type="InterPro" id="IPR049326">
    <property type="entry name" value="Rhodopsin_dom_fungi"/>
</dbReference>